<keyword evidence="11 22" id="KW-0472">Membrane</keyword>
<dbReference type="GO" id="GO:0016887">
    <property type="term" value="F:ATP hydrolysis activity"/>
    <property type="evidence" value="ECO:0007669"/>
    <property type="project" value="InterPro"/>
</dbReference>
<evidence type="ECO:0000256" key="1">
    <source>
        <dbReference type="ARBA" id="ARBA00004155"/>
    </source>
</evidence>
<feature type="transmembrane region" description="Helical" evidence="22">
    <location>
        <begin position="7"/>
        <end position="28"/>
    </location>
</feature>
<feature type="transmembrane region" description="Helical" evidence="22">
    <location>
        <begin position="212"/>
        <end position="235"/>
    </location>
</feature>
<dbReference type="SUPFAM" id="SSF52540">
    <property type="entry name" value="P-loop containing nucleoside triphosphate hydrolases"/>
    <property type="match status" value="1"/>
</dbReference>
<dbReference type="OrthoDB" id="6500128at2759"/>
<reference evidence="25" key="1">
    <citation type="submission" date="2025-08" db="UniProtKB">
        <authorList>
            <consortium name="Ensembl"/>
        </authorList>
    </citation>
    <scope>IDENTIFICATION</scope>
</reference>
<evidence type="ECO:0000256" key="4">
    <source>
        <dbReference type="ARBA" id="ARBA00022692"/>
    </source>
</evidence>
<dbReference type="InterPro" id="IPR017871">
    <property type="entry name" value="ABC_transporter-like_CS"/>
</dbReference>
<feature type="domain" description="ABC transmembrane type-1" evidence="24">
    <location>
        <begin position="216"/>
        <end position="497"/>
    </location>
</feature>
<keyword evidence="3" id="KW-0813">Transport</keyword>
<dbReference type="InterPro" id="IPR036640">
    <property type="entry name" value="ABC1_TM_sf"/>
</dbReference>
<dbReference type="Gene3D" id="1.20.1560.10">
    <property type="entry name" value="ABC transporter type 1, transmembrane domain"/>
    <property type="match status" value="2"/>
</dbReference>
<dbReference type="GO" id="GO:0015421">
    <property type="term" value="F:ABC-type oligopeptide transporter activity"/>
    <property type="evidence" value="ECO:0007669"/>
    <property type="project" value="UniProtKB-EC"/>
</dbReference>
<keyword evidence="8" id="KW-0653">Protein transport</keyword>
<evidence type="ECO:0000256" key="11">
    <source>
        <dbReference type="ARBA" id="ARBA00023136"/>
    </source>
</evidence>
<evidence type="ECO:0000259" key="23">
    <source>
        <dbReference type="PROSITE" id="PS50893"/>
    </source>
</evidence>
<evidence type="ECO:0000256" key="9">
    <source>
        <dbReference type="ARBA" id="ARBA00022967"/>
    </source>
</evidence>
<evidence type="ECO:0000259" key="24">
    <source>
        <dbReference type="PROSITE" id="PS50929"/>
    </source>
</evidence>
<comment type="function">
    <text evidence="14">ATP-dependent low-affinity peptide transporter which translocates a broad spectrum of peptides from the cytosol to the lysosomal lumen for degradation. Displays a broad peptide length specificity from 6-mer up to at least 59-mer peptides with an optimum of 23-mers. Binds and transports smaller and larger peptides with the same affinity. Favors positively charged, aromatic or hydrophobic residues in the N- and C-terminal positions whereas negatively charged residues as well as asparagine and methionine are not favored.</text>
</comment>
<keyword evidence="4 22" id="KW-0812">Transmembrane</keyword>
<dbReference type="OMA" id="CRLYEPQ"/>
<feature type="domain" description="ABC transporter" evidence="23">
    <location>
        <begin position="530"/>
        <end position="766"/>
    </location>
</feature>
<evidence type="ECO:0000256" key="12">
    <source>
        <dbReference type="ARBA" id="ARBA00023228"/>
    </source>
</evidence>
<dbReference type="GeneTree" id="ENSGT00940000155431"/>
<comment type="similarity">
    <text evidence="2">Belongs to the ABC transporter superfamily. ABCB family. MHC peptide exporter (TC 3.A.1.209) subfamily.</text>
</comment>
<evidence type="ECO:0000256" key="2">
    <source>
        <dbReference type="ARBA" id="ARBA00006493"/>
    </source>
</evidence>
<evidence type="ECO:0000256" key="5">
    <source>
        <dbReference type="ARBA" id="ARBA00022741"/>
    </source>
</evidence>
<dbReference type="PROSITE" id="PS00211">
    <property type="entry name" value="ABC_TRANSPORTER_1"/>
    <property type="match status" value="1"/>
</dbReference>
<dbReference type="AlphaFoldDB" id="A0A8P4FZI1"/>
<dbReference type="InterPro" id="IPR003593">
    <property type="entry name" value="AAA+_ATPase"/>
</dbReference>
<organism evidence="25 26">
    <name type="scientific">Dicentrarchus labrax</name>
    <name type="common">European seabass</name>
    <name type="synonym">Morone labrax</name>
    <dbReference type="NCBI Taxonomy" id="13489"/>
    <lineage>
        <taxon>Eukaryota</taxon>
        <taxon>Metazoa</taxon>
        <taxon>Chordata</taxon>
        <taxon>Craniata</taxon>
        <taxon>Vertebrata</taxon>
        <taxon>Euteleostomi</taxon>
        <taxon>Actinopterygii</taxon>
        <taxon>Neopterygii</taxon>
        <taxon>Teleostei</taxon>
        <taxon>Neoteleostei</taxon>
        <taxon>Acanthomorphata</taxon>
        <taxon>Eupercaria</taxon>
        <taxon>Moronidae</taxon>
        <taxon>Dicentrarchus</taxon>
    </lineage>
</organism>
<dbReference type="PANTHER" id="PTHR43394">
    <property type="entry name" value="ATP-DEPENDENT PERMEASE MDL1, MITOCHONDRIAL"/>
    <property type="match status" value="1"/>
</dbReference>
<dbReference type="Gene3D" id="3.40.50.300">
    <property type="entry name" value="P-loop containing nucleotide triphosphate hydrolases"/>
    <property type="match status" value="1"/>
</dbReference>
<keyword evidence="5" id="KW-0547">Nucleotide-binding</keyword>
<feature type="region of interest" description="Disordered" evidence="21">
    <location>
        <begin position="783"/>
        <end position="812"/>
    </location>
</feature>
<keyword evidence="10 22" id="KW-1133">Transmembrane helix</keyword>
<dbReference type="PANTHER" id="PTHR43394:SF21">
    <property type="entry name" value="ATP BINDING CASSETTE SUBFAMILY B MEMBER 9"/>
    <property type="match status" value="1"/>
</dbReference>
<evidence type="ECO:0000256" key="15">
    <source>
        <dbReference type="ARBA" id="ARBA00062472"/>
    </source>
</evidence>
<evidence type="ECO:0000313" key="26">
    <source>
        <dbReference type="Proteomes" id="UP000694389"/>
    </source>
</evidence>
<keyword evidence="12" id="KW-0458">Lysosome</keyword>
<comment type="catalytic activity">
    <reaction evidence="13">
        <text>a [oligopeptide](in) + ATP + H2O = a [oligopeptide](out) + ADP + phosphate + H(+)</text>
        <dbReference type="Rhea" id="RHEA:14429"/>
        <dbReference type="Rhea" id="RHEA-COMP:10531"/>
        <dbReference type="ChEBI" id="CHEBI:15377"/>
        <dbReference type="ChEBI" id="CHEBI:15378"/>
        <dbReference type="ChEBI" id="CHEBI:30616"/>
        <dbReference type="ChEBI" id="CHEBI:43474"/>
        <dbReference type="ChEBI" id="CHEBI:83228"/>
        <dbReference type="ChEBI" id="CHEBI:456216"/>
        <dbReference type="EC" id="7.4.2.6"/>
    </reaction>
    <physiologicalReaction direction="left-to-right" evidence="13">
        <dbReference type="Rhea" id="RHEA:14430"/>
    </physiologicalReaction>
</comment>
<name>A0A8P4FZI1_DICLA</name>
<dbReference type="InterPro" id="IPR039421">
    <property type="entry name" value="Type_1_exporter"/>
</dbReference>
<dbReference type="GO" id="GO:0005765">
    <property type="term" value="C:lysosomal membrane"/>
    <property type="evidence" value="ECO:0007669"/>
    <property type="project" value="UniProtKB-SubCell"/>
</dbReference>
<dbReference type="GO" id="GO:0005524">
    <property type="term" value="F:ATP binding"/>
    <property type="evidence" value="ECO:0007669"/>
    <property type="project" value="UniProtKB-KW"/>
</dbReference>
<dbReference type="SMART" id="SM00382">
    <property type="entry name" value="AAA"/>
    <property type="match status" value="1"/>
</dbReference>
<dbReference type="PIRSF" id="PIRSF002773">
    <property type="entry name" value="ABC_prm/ATPase_B"/>
    <property type="match status" value="1"/>
</dbReference>
<feature type="region of interest" description="Disordered" evidence="21">
    <location>
        <begin position="144"/>
        <end position="195"/>
    </location>
</feature>
<evidence type="ECO:0000256" key="19">
    <source>
        <dbReference type="ARBA" id="ARBA00083142"/>
    </source>
</evidence>
<dbReference type="InterPro" id="IPR003439">
    <property type="entry name" value="ABC_transporter-like_ATP-bd"/>
</dbReference>
<dbReference type="Pfam" id="PF00664">
    <property type="entry name" value="ABC_membrane"/>
    <property type="match status" value="1"/>
</dbReference>
<feature type="transmembrane region" description="Helical" evidence="22">
    <location>
        <begin position="255"/>
        <end position="281"/>
    </location>
</feature>
<evidence type="ECO:0000256" key="20">
    <source>
        <dbReference type="ARBA" id="ARBA00084061"/>
    </source>
</evidence>
<comment type="subcellular location">
    <subcellularLocation>
        <location evidence="1">Lysosome membrane</location>
        <topology evidence="1">Multi-pass membrane protein</topology>
    </subcellularLocation>
</comment>
<dbReference type="SUPFAM" id="SSF90123">
    <property type="entry name" value="ABC transporter transmembrane region"/>
    <property type="match status" value="1"/>
</dbReference>
<sequence>MGIKVAVSCTVLYILLDVVVTTVLYTHGSQVSIFKKDALNFNILQSALDVWGTVLLRVSLLLGASIGVLWNREDGPPRVAKLTTLILFICLIIITFTLTKLLMLSELGPLSHQPWILSLICWTCASSLGVMLLWWLLGKESISPSSHNSSSSGGGRGSEDTEKLVEAAGEEEDEQEVGCERKKRKEEGSQEKETGSGATLGRLLTYCKKDGGVLSVAILFLLISAVCEAFIPYYYGKAIDSIVVHQSMEYFAKPVIMVSVLALASSLAMGVRGGVFTLTFARLNLRLRNHLFRTLMRQEIAFFDENHTGDIISRLSADTTQVSDLISQNVNIFLRSTIKGAGFFIFMFGMSWKLTLVTVMGFPFIALVSNLYGEYYKKLTKEVQTTLAEANKVAEETISAMRTVRSFANERREADSYYGKLLVMFQLNKKQALAYACYMWSSCISELALEVAILYYGGHLVVTNQMSSGALISFFIYMLELGECLESIASVYTGLMQGVGAAEKVFEYLDREPKHPADGTEAPDTCTGLVEFKDITFAYPTRPEADILKGVSFTLRPGEVTALVGTSGSGKSSCVSLLENFYLPQQGQVLLDGKPVHTFQHDYLHSKVALVGQEPVLFARTVEENITYGLTDTPMEAVTQAATKANAHDFITSLPKGYETSVGEKGTQLSGGQKQRVAIARALIRNPRVLILDEATSALDAESEHIVQQALNNIMQEHTVLVIAHRLSTVEKANNIIVIDRGHVAEQGSHSQLMASGGIYSKLVQRQVLGIETGAEVLNPSEKLSWKSDGGRQRRRQSSSSGGSDTECNMRY</sequence>
<dbReference type="Proteomes" id="UP000694389">
    <property type="component" value="Unassembled WGS sequence"/>
</dbReference>
<feature type="transmembrane region" description="Helical" evidence="22">
    <location>
        <begin position="343"/>
        <end position="368"/>
    </location>
</feature>
<keyword evidence="7" id="KW-0571">Peptide transport</keyword>
<dbReference type="InterPro" id="IPR027417">
    <property type="entry name" value="P-loop_NTPase"/>
</dbReference>
<evidence type="ECO:0000256" key="3">
    <source>
        <dbReference type="ARBA" id="ARBA00022448"/>
    </source>
</evidence>
<dbReference type="InterPro" id="IPR011527">
    <property type="entry name" value="ABC1_TM_dom"/>
</dbReference>
<dbReference type="RefSeq" id="XP_051278031.1">
    <property type="nucleotide sequence ID" value="XM_051422071.1"/>
</dbReference>
<dbReference type="PROSITE" id="PS50929">
    <property type="entry name" value="ABC_TM1F"/>
    <property type="match status" value="1"/>
</dbReference>
<evidence type="ECO:0000313" key="25">
    <source>
        <dbReference type="Ensembl" id="ENSDLAP00005065542.1"/>
    </source>
</evidence>
<dbReference type="Ensembl" id="ENSDLAT00005067879.1">
    <property type="protein sequence ID" value="ENSDLAP00005065542.1"/>
    <property type="gene ID" value="ENSDLAG00005021967.2"/>
</dbReference>
<reference evidence="25" key="2">
    <citation type="submission" date="2025-09" db="UniProtKB">
        <authorList>
            <consortium name="Ensembl"/>
        </authorList>
    </citation>
    <scope>IDENTIFICATION</scope>
</reference>
<comment type="subunit">
    <text evidence="15">Homodimer. Interacts (via TMD0 region) with LAMP1; this interaction strongly stabilizes ABCB9 and protects ABCB9 against lysosomal degradation. Interacts (via TMD0 region) with LAMP2 (isoform LAMP-2B). Interacts (via TMD0) with YIF1B; this interaction allows (but is not essential) the ER-to-Golgi trafficking and strongly depends on a salt bridge within TMD0.</text>
</comment>
<evidence type="ECO:0000256" key="13">
    <source>
        <dbReference type="ARBA" id="ARBA00052205"/>
    </source>
</evidence>
<protein>
    <recommendedName>
        <fullName evidence="17">ABC-type oligopeptide transporter ABCB9</fullName>
        <ecNumber evidence="16">7.4.2.6</ecNumber>
    </recommendedName>
    <alternativeName>
        <fullName evidence="20">ATP-binding cassette sub-family B member 9</fullName>
    </alternativeName>
    <alternativeName>
        <fullName evidence="19">ATP-binding cassette transporter 9</fullName>
    </alternativeName>
    <alternativeName>
        <fullName evidence="18">TAP-like protein</fullName>
    </alternativeName>
</protein>
<dbReference type="PROSITE" id="PS50893">
    <property type="entry name" value="ABC_TRANSPORTER_2"/>
    <property type="match status" value="1"/>
</dbReference>
<dbReference type="GO" id="GO:0015440">
    <property type="term" value="F:ABC-type peptide transporter activity"/>
    <property type="evidence" value="ECO:0007669"/>
    <property type="project" value="InterPro"/>
</dbReference>
<feature type="compositionally biased region" description="Acidic residues" evidence="21">
    <location>
        <begin position="168"/>
        <end position="177"/>
    </location>
</feature>
<feature type="transmembrane region" description="Helical" evidence="22">
    <location>
        <begin position="115"/>
        <end position="137"/>
    </location>
</feature>
<dbReference type="Pfam" id="PF00005">
    <property type="entry name" value="ABC_tran"/>
    <property type="match status" value="1"/>
</dbReference>
<evidence type="ECO:0000256" key="22">
    <source>
        <dbReference type="SAM" id="Phobius"/>
    </source>
</evidence>
<gene>
    <name evidence="25" type="primary">abcb9</name>
</gene>
<evidence type="ECO:0000256" key="8">
    <source>
        <dbReference type="ARBA" id="ARBA00022927"/>
    </source>
</evidence>
<keyword evidence="6" id="KW-0067">ATP-binding</keyword>
<keyword evidence="9" id="KW-1278">Translocase</keyword>
<accession>A0A8P4FZI1</accession>
<feature type="compositionally biased region" description="Basic and acidic residues" evidence="21">
    <location>
        <begin position="185"/>
        <end position="194"/>
    </location>
</feature>
<dbReference type="CDD" id="cd18784">
    <property type="entry name" value="ABC_6TM_ABCB9_like"/>
    <property type="match status" value="1"/>
</dbReference>
<dbReference type="GeneID" id="127375797"/>
<evidence type="ECO:0000256" key="6">
    <source>
        <dbReference type="ARBA" id="ARBA00022840"/>
    </source>
</evidence>
<dbReference type="EC" id="7.4.2.6" evidence="16"/>
<dbReference type="FunFam" id="3.40.50.300:FF:000140">
    <property type="entry name" value="Lipid A export ATP-binding/permease protein MsbA"/>
    <property type="match status" value="1"/>
</dbReference>
<evidence type="ECO:0000256" key="7">
    <source>
        <dbReference type="ARBA" id="ARBA00022856"/>
    </source>
</evidence>
<evidence type="ECO:0000256" key="18">
    <source>
        <dbReference type="ARBA" id="ARBA00079330"/>
    </source>
</evidence>
<dbReference type="CDD" id="cd03249">
    <property type="entry name" value="ABC_MTABC3_MDL1_MDL2"/>
    <property type="match status" value="1"/>
</dbReference>
<dbReference type="GO" id="GO:0015031">
    <property type="term" value="P:protein transport"/>
    <property type="evidence" value="ECO:0007669"/>
    <property type="project" value="UniProtKB-KW"/>
</dbReference>
<evidence type="ECO:0000256" key="21">
    <source>
        <dbReference type="SAM" id="MobiDB-lite"/>
    </source>
</evidence>
<dbReference type="InterPro" id="IPR030254">
    <property type="entry name" value="ABCB9_6-TMD"/>
</dbReference>
<evidence type="ECO:0000256" key="17">
    <source>
        <dbReference type="ARBA" id="ARBA00068474"/>
    </source>
</evidence>
<proteinExistence type="inferred from homology"/>
<dbReference type="FunFam" id="1.20.1560.10:FF:000031">
    <property type="entry name" value="ATP-binding cassette sub-family B member 9"/>
    <property type="match status" value="1"/>
</dbReference>
<dbReference type="CTD" id="23457"/>
<feature type="transmembrane region" description="Helical" evidence="22">
    <location>
        <begin position="82"/>
        <end position="103"/>
    </location>
</feature>
<feature type="transmembrane region" description="Helical" evidence="22">
    <location>
        <begin position="48"/>
        <end position="70"/>
    </location>
</feature>
<evidence type="ECO:0000256" key="16">
    <source>
        <dbReference type="ARBA" id="ARBA00066336"/>
    </source>
</evidence>
<keyword evidence="26" id="KW-1185">Reference proteome</keyword>
<evidence type="ECO:0000256" key="10">
    <source>
        <dbReference type="ARBA" id="ARBA00022989"/>
    </source>
</evidence>
<evidence type="ECO:0000256" key="14">
    <source>
        <dbReference type="ARBA" id="ARBA00055204"/>
    </source>
</evidence>